<protein>
    <recommendedName>
        <fullName evidence="4">Mso1 N-terminal domain-containing protein</fullName>
    </recommendedName>
</protein>
<feature type="compositionally biased region" description="Basic and acidic residues" evidence="1">
    <location>
        <begin position="26"/>
        <end position="38"/>
    </location>
</feature>
<sequence>MSRRPAPSGGLPAGPSPRPRSRSRSRPQEFSRSDREQPLRSQKSFPRSRTAEPRRASPNGYESRQSEDSTSSLSSGSSSLFDRVKNSAAGYASSFTSIDNDDYEDEKASSLRNRRLARREKPSSPQDIPASTDTGTGDGYTIWSRVASAASTLTVSVSKAWTTNIATFAGEETPPGQESRLTRAMKAYHLEKARDPTDLPAWLFDEHERQPLQRTRQPQRPRREVEEQNSVTRVAEPPRPRGLRDVYDSVSRSDQQPNITPSGPPVGKGTDRLKALREAKRSAALEDPRAEPVSSRQRVGLPSGVRGQTKPSRQR</sequence>
<gene>
    <name evidence="2" type="ORF">VKT23_004176</name>
</gene>
<proteinExistence type="predicted"/>
<feature type="compositionally biased region" description="Polar residues" evidence="1">
    <location>
        <begin position="250"/>
        <end position="261"/>
    </location>
</feature>
<feature type="compositionally biased region" description="Polar residues" evidence="1">
    <location>
        <begin position="123"/>
        <end position="135"/>
    </location>
</feature>
<evidence type="ECO:0000313" key="2">
    <source>
        <dbReference type="EMBL" id="KAK7467117.1"/>
    </source>
</evidence>
<feature type="compositionally biased region" description="Basic and acidic residues" evidence="1">
    <location>
        <begin position="236"/>
        <end position="247"/>
    </location>
</feature>
<name>A0ABR1JZT1_9AGAR</name>
<dbReference type="Proteomes" id="UP001498398">
    <property type="component" value="Unassembled WGS sequence"/>
</dbReference>
<accession>A0ABR1JZT1</accession>
<organism evidence="2 3">
    <name type="scientific">Marasmiellus scandens</name>
    <dbReference type="NCBI Taxonomy" id="2682957"/>
    <lineage>
        <taxon>Eukaryota</taxon>
        <taxon>Fungi</taxon>
        <taxon>Dikarya</taxon>
        <taxon>Basidiomycota</taxon>
        <taxon>Agaricomycotina</taxon>
        <taxon>Agaricomycetes</taxon>
        <taxon>Agaricomycetidae</taxon>
        <taxon>Agaricales</taxon>
        <taxon>Marasmiineae</taxon>
        <taxon>Omphalotaceae</taxon>
        <taxon>Marasmiellus</taxon>
    </lineage>
</organism>
<feature type="region of interest" description="Disordered" evidence="1">
    <location>
        <begin position="1"/>
        <end position="139"/>
    </location>
</feature>
<evidence type="ECO:0008006" key="4">
    <source>
        <dbReference type="Google" id="ProtNLM"/>
    </source>
</evidence>
<feature type="compositionally biased region" description="Low complexity" evidence="1">
    <location>
        <begin position="68"/>
        <end position="79"/>
    </location>
</feature>
<feature type="compositionally biased region" description="Low complexity" evidence="1">
    <location>
        <begin position="1"/>
        <end position="10"/>
    </location>
</feature>
<comment type="caution">
    <text evidence="2">The sequence shown here is derived from an EMBL/GenBank/DDBJ whole genome shotgun (WGS) entry which is preliminary data.</text>
</comment>
<evidence type="ECO:0000313" key="3">
    <source>
        <dbReference type="Proteomes" id="UP001498398"/>
    </source>
</evidence>
<dbReference type="EMBL" id="JBANRG010000004">
    <property type="protein sequence ID" value="KAK7467117.1"/>
    <property type="molecule type" value="Genomic_DNA"/>
</dbReference>
<keyword evidence="3" id="KW-1185">Reference proteome</keyword>
<reference evidence="2 3" key="1">
    <citation type="submission" date="2024-01" db="EMBL/GenBank/DDBJ databases">
        <title>A draft genome for the cacao thread blight pathogen Marasmiellus scandens.</title>
        <authorList>
            <person name="Baruah I.K."/>
            <person name="Leung J."/>
            <person name="Bukari Y."/>
            <person name="Amoako-Attah I."/>
            <person name="Meinhardt L.W."/>
            <person name="Bailey B.A."/>
            <person name="Cohen S.P."/>
        </authorList>
    </citation>
    <scope>NUCLEOTIDE SEQUENCE [LARGE SCALE GENOMIC DNA]</scope>
    <source>
        <strain evidence="2 3">GH-19</strain>
    </source>
</reference>
<feature type="compositionally biased region" description="Basic and acidic residues" evidence="1">
    <location>
        <begin position="269"/>
        <end position="290"/>
    </location>
</feature>
<feature type="region of interest" description="Disordered" evidence="1">
    <location>
        <begin position="195"/>
        <end position="315"/>
    </location>
</feature>
<evidence type="ECO:0000256" key="1">
    <source>
        <dbReference type="SAM" id="MobiDB-lite"/>
    </source>
</evidence>